<dbReference type="GO" id="GO:0004252">
    <property type="term" value="F:serine-type endopeptidase activity"/>
    <property type="evidence" value="ECO:0007669"/>
    <property type="project" value="InterPro"/>
</dbReference>
<dbReference type="GO" id="GO:0006508">
    <property type="term" value="P:proteolysis"/>
    <property type="evidence" value="ECO:0007669"/>
    <property type="project" value="UniProtKB-KW"/>
</dbReference>
<organism evidence="6 7">
    <name type="scientific">Clostridium lentum</name>
    <dbReference type="NCBI Taxonomy" id="2763037"/>
    <lineage>
        <taxon>Bacteria</taxon>
        <taxon>Bacillati</taxon>
        <taxon>Bacillota</taxon>
        <taxon>Clostridia</taxon>
        <taxon>Eubacteriales</taxon>
        <taxon>Clostridiaceae</taxon>
        <taxon>Clostridium</taxon>
    </lineage>
</organism>
<keyword evidence="3" id="KW-0378">Hydrolase</keyword>
<evidence type="ECO:0000259" key="5">
    <source>
        <dbReference type="PROSITE" id="PS50106"/>
    </source>
</evidence>
<dbReference type="Proteomes" id="UP000662088">
    <property type="component" value="Unassembled WGS sequence"/>
</dbReference>
<protein>
    <submittedName>
        <fullName evidence="6">Trypsin-like peptidase domain-containing protein</fullName>
    </submittedName>
</protein>
<keyword evidence="4" id="KW-1133">Transmembrane helix</keyword>
<gene>
    <name evidence="6" type="ORF">H8R92_07490</name>
</gene>
<reference evidence="6" key="1">
    <citation type="submission" date="2020-08" db="EMBL/GenBank/DDBJ databases">
        <title>Genome public.</title>
        <authorList>
            <person name="Liu C."/>
            <person name="Sun Q."/>
        </authorList>
    </citation>
    <scope>NUCLEOTIDE SEQUENCE</scope>
    <source>
        <strain evidence="6">NSJ-42</strain>
    </source>
</reference>
<evidence type="ECO:0000256" key="3">
    <source>
        <dbReference type="ARBA" id="ARBA00022801"/>
    </source>
</evidence>
<comment type="similarity">
    <text evidence="1">Belongs to the peptidase S1C family.</text>
</comment>
<dbReference type="SUPFAM" id="SSF50494">
    <property type="entry name" value="Trypsin-like serine proteases"/>
    <property type="match status" value="1"/>
</dbReference>
<evidence type="ECO:0000256" key="1">
    <source>
        <dbReference type="ARBA" id="ARBA00010541"/>
    </source>
</evidence>
<keyword evidence="4" id="KW-0472">Membrane</keyword>
<keyword evidence="2" id="KW-0645">Protease</keyword>
<dbReference type="SUPFAM" id="SSF50156">
    <property type="entry name" value="PDZ domain-like"/>
    <property type="match status" value="1"/>
</dbReference>
<evidence type="ECO:0000256" key="2">
    <source>
        <dbReference type="ARBA" id="ARBA00022670"/>
    </source>
</evidence>
<dbReference type="RefSeq" id="WP_022211341.1">
    <property type="nucleotide sequence ID" value="NZ_JACOOQ010000011.1"/>
</dbReference>
<dbReference type="AlphaFoldDB" id="A0A8I0A8Q0"/>
<feature type="domain" description="PDZ" evidence="5">
    <location>
        <begin position="297"/>
        <end position="375"/>
    </location>
</feature>
<dbReference type="PANTHER" id="PTHR43343">
    <property type="entry name" value="PEPTIDASE S12"/>
    <property type="match status" value="1"/>
</dbReference>
<dbReference type="InterPro" id="IPR001940">
    <property type="entry name" value="Peptidase_S1C"/>
</dbReference>
<dbReference type="PANTHER" id="PTHR43343:SF3">
    <property type="entry name" value="PROTEASE DO-LIKE 8, CHLOROPLASTIC"/>
    <property type="match status" value="1"/>
</dbReference>
<keyword evidence="4" id="KW-0812">Transmembrane</keyword>
<evidence type="ECO:0000313" key="7">
    <source>
        <dbReference type="Proteomes" id="UP000662088"/>
    </source>
</evidence>
<dbReference type="PRINTS" id="PR00834">
    <property type="entry name" value="PROTEASES2C"/>
</dbReference>
<feature type="transmembrane region" description="Helical" evidence="4">
    <location>
        <begin position="38"/>
        <end position="61"/>
    </location>
</feature>
<dbReference type="InterPro" id="IPR009003">
    <property type="entry name" value="Peptidase_S1_PA"/>
</dbReference>
<sequence>MDDKNIYDVVYSSGDDNNTYNFQEPPVKVKKKRGFNKTIAAVIVCTLCSGFIGSGVTYLALKDNLKETKTINVNPSKFDTKSEALSATEAYNKVAPAAVVVSTKSVTQGYFMQTQEVEGIGSGFIINEEGYILTNYHVVKGAQEISVTLSNDVTTTAQIVNYDENQDVAMIKITDESVKIPATVELGDSDSLQPGEEVIAIGTPLSTELSSTVTKGIISATSRSVAVESGVTMNLIQTDAAINAGNSGGPLVNTKGEVVGINSSKISGEAVEGIGFSIPINDIKDKIESLSKPILNLGISVRTIDEALSKQLNMEQGLYVVEVTEFSSAEKAGLKAGDIIVKADGNRITTFDEFKAVKNGKEEGDEISLEVIRNGESKTINVKLTAS</sequence>
<name>A0A8I0A8Q0_9CLOT</name>
<dbReference type="InterPro" id="IPR043504">
    <property type="entry name" value="Peptidase_S1_PA_chymotrypsin"/>
</dbReference>
<dbReference type="InterPro" id="IPR036034">
    <property type="entry name" value="PDZ_sf"/>
</dbReference>
<dbReference type="Gene3D" id="2.30.42.10">
    <property type="match status" value="1"/>
</dbReference>
<dbReference type="Pfam" id="PF13365">
    <property type="entry name" value="Trypsin_2"/>
    <property type="match status" value="1"/>
</dbReference>
<dbReference type="SMART" id="SM00228">
    <property type="entry name" value="PDZ"/>
    <property type="match status" value="1"/>
</dbReference>
<dbReference type="InterPro" id="IPR051201">
    <property type="entry name" value="Chloro_Bact_Ser_Proteases"/>
</dbReference>
<dbReference type="EMBL" id="JACOOQ010000011">
    <property type="protein sequence ID" value="MBC5640277.1"/>
    <property type="molecule type" value="Genomic_DNA"/>
</dbReference>
<evidence type="ECO:0000256" key="4">
    <source>
        <dbReference type="SAM" id="Phobius"/>
    </source>
</evidence>
<accession>A0A8I0A8Q0</accession>
<comment type="caution">
    <text evidence="6">The sequence shown here is derived from an EMBL/GenBank/DDBJ whole genome shotgun (WGS) entry which is preliminary data.</text>
</comment>
<keyword evidence="7" id="KW-1185">Reference proteome</keyword>
<dbReference type="Gene3D" id="2.40.10.10">
    <property type="entry name" value="Trypsin-like serine proteases"/>
    <property type="match status" value="2"/>
</dbReference>
<proteinExistence type="inferred from homology"/>
<dbReference type="Pfam" id="PF13180">
    <property type="entry name" value="PDZ_2"/>
    <property type="match status" value="1"/>
</dbReference>
<dbReference type="InterPro" id="IPR001478">
    <property type="entry name" value="PDZ"/>
</dbReference>
<evidence type="ECO:0000313" key="6">
    <source>
        <dbReference type="EMBL" id="MBC5640277.1"/>
    </source>
</evidence>
<dbReference type="PROSITE" id="PS50106">
    <property type="entry name" value="PDZ"/>
    <property type="match status" value="1"/>
</dbReference>